<evidence type="ECO:0000313" key="3">
    <source>
        <dbReference type="EMBL" id="MEQ2289982.1"/>
    </source>
</evidence>
<evidence type="ECO:0000313" key="4">
    <source>
        <dbReference type="Proteomes" id="UP001469553"/>
    </source>
</evidence>
<keyword evidence="4" id="KW-1185">Reference proteome</keyword>
<feature type="chain" id="PRO_5045885631" evidence="2">
    <location>
        <begin position="23"/>
        <end position="104"/>
    </location>
</feature>
<dbReference type="EMBL" id="JAHRIP010026168">
    <property type="protein sequence ID" value="MEQ2289982.1"/>
    <property type="molecule type" value="Genomic_DNA"/>
</dbReference>
<gene>
    <name evidence="3" type="primary">CLASP2_3</name>
    <name evidence="3" type="ORF">AMECASPLE_038730</name>
</gene>
<accession>A0ABV0Y8L2</accession>
<keyword evidence="2" id="KW-0732">Signal</keyword>
<protein>
    <submittedName>
        <fullName evidence="3">CLIP-associating protein 2</fullName>
    </submittedName>
</protein>
<feature type="signal peptide" evidence="2">
    <location>
        <begin position="1"/>
        <end position="22"/>
    </location>
</feature>
<evidence type="ECO:0000256" key="2">
    <source>
        <dbReference type="SAM" id="SignalP"/>
    </source>
</evidence>
<organism evidence="3 4">
    <name type="scientific">Ameca splendens</name>
    <dbReference type="NCBI Taxonomy" id="208324"/>
    <lineage>
        <taxon>Eukaryota</taxon>
        <taxon>Metazoa</taxon>
        <taxon>Chordata</taxon>
        <taxon>Craniata</taxon>
        <taxon>Vertebrata</taxon>
        <taxon>Euteleostomi</taxon>
        <taxon>Actinopterygii</taxon>
        <taxon>Neopterygii</taxon>
        <taxon>Teleostei</taxon>
        <taxon>Neoteleostei</taxon>
        <taxon>Acanthomorphata</taxon>
        <taxon>Ovalentaria</taxon>
        <taxon>Atherinomorphae</taxon>
        <taxon>Cyprinodontiformes</taxon>
        <taxon>Goodeidae</taxon>
        <taxon>Ameca</taxon>
    </lineage>
</organism>
<reference evidence="3 4" key="1">
    <citation type="submission" date="2021-06" db="EMBL/GenBank/DDBJ databases">
        <authorList>
            <person name="Palmer J.M."/>
        </authorList>
    </citation>
    <scope>NUCLEOTIDE SEQUENCE [LARGE SCALE GENOMIC DNA]</scope>
    <source>
        <strain evidence="3 4">AS_MEX2019</strain>
        <tissue evidence="3">Muscle</tissue>
    </source>
</reference>
<dbReference type="Proteomes" id="UP001469553">
    <property type="component" value="Unassembled WGS sequence"/>
</dbReference>
<evidence type="ECO:0000256" key="1">
    <source>
        <dbReference type="SAM" id="MobiDB-lite"/>
    </source>
</evidence>
<proteinExistence type="predicted"/>
<feature type="region of interest" description="Disordered" evidence="1">
    <location>
        <begin position="51"/>
        <end position="104"/>
    </location>
</feature>
<name>A0ABV0Y8L2_9TELE</name>
<sequence>MDRALTFFSFCVFSSFVHLSEAGSRSGSPGRVLTTTALSTMSSGAHRVLAGATGDGHRRSRIPRSQGCSRDSSPTRLSVAPSSFSSNYNGATRGGKAPALIRPC</sequence>
<feature type="compositionally biased region" description="Polar residues" evidence="1">
    <location>
        <begin position="66"/>
        <end position="90"/>
    </location>
</feature>
<comment type="caution">
    <text evidence="3">The sequence shown here is derived from an EMBL/GenBank/DDBJ whole genome shotgun (WGS) entry which is preliminary data.</text>
</comment>